<dbReference type="InterPro" id="IPR002523">
    <property type="entry name" value="MgTranspt_CorA/ZnTranspt_ZntB"/>
</dbReference>
<evidence type="ECO:0000313" key="2">
    <source>
        <dbReference type="EMBL" id="PHH82395.1"/>
    </source>
</evidence>
<dbReference type="GO" id="GO:0046873">
    <property type="term" value="F:metal ion transmembrane transporter activity"/>
    <property type="evidence" value="ECO:0007669"/>
    <property type="project" value="InterPro"/>
</dbReference>
<keyword evidence="1" id="KW-1133">Transmembrane helix</keyword>
<dbReference type="Gene3D" id="1.20.58.340">
    <property type="entry name" value="Magnesium transport protein CorA, transmembrane region"/>
    <property type="match status" value="1"/>
</dbReference>
<evidence type="ECO:0000313" key="3">
    <source>
        <dbReference type="Proteomes" id="UP000224854"/>
    </source>
</evidence>
<name>A0A2C5ZK78_9HYPO</name>
<keyword evidence="1" id="KW-0812">Transmembrane</keyword>
<comment type="caution">
    <text evidence="2">The sequence shown here is derived from an EMBL/GenBank/DDBJ whole genome shotgun (WGS) entry which is preliminary data.</text>
</comment>
<keyword evidence="1" id="KW-0472">Membrane</keyword>
<dbReference type="GO" id="GO:0016020">
    <property type="term" value="C:membrane"/>
    <property type="evidence" value="ECO:0007669"/>
    <property type="project" value="InterPro"/>
</dbReference>
<reference evidence="2 3" key="1">
    <citation type="submission" date="2017-06" db="EMBL/GenBank/DDBJ databases">
        <title>Ant-infecting Ophiocordyceps genomes reveal a high diversity of potential behavioral manipulation genes and a possible major role for enterotoxins.</title>
        <authorList>
            <person name="De Bekker C."/>
            <person name="Evans H.C."/>
            <person name="Brachmann A."/>
            <person name="Hughes D.P."/>
        </authorList>
    </citation>
    <scope>NUCLEOTIDE SEQUENCE [LARGE SCALE GENOMIC DNA]</scope>
    <source>
        <strain evidence="2 3">1348a</strain>
    </source>
</reference>
<dbReference type="EMBL" id="NJEU01000061">
    <property type="protein sequence ID" value="PHH82395.1"/>
    <property type="molecule type" value="Genomic_DNA"/>
</dbReference>
<feature type="transmembrane region" description="Helical" evidence="1">
    <location>
        <begin position="281"/>
        <end position="299"/>
    </location>
</feature>
<accession>A0A2C5ZK78</accession>
<evidence type="ECO:0000256" key="1">
    <source>
        <dbReference type="SAM" id="Phobius"/>
    </source>
</evidence>
<proteinExistence type="predicted"/>
<organism evidence="2 3">
    <name type="scientific">Ophiocordyceps australis</name>
    <dbReference type="NCBI Taxonomy" id="1399860"/>
    <lineage>
        <taxon>Eukaryota</taxon>
        <taxon>Fungi</taxon>
        <taxon>Dikarya</taxon>
        <taxon>Ascomycota</taxon>
        <taxon>Pezizomycotina</taxon>
        <taxon>Sordariomycetes</taxon>
        <taxon>Hypocreomycetidae</taxon>
        <taxon>Hypocreales</taxon>
        <taxon>Ophiocordycipitaceae</taxon>
        <taxon>Ophiocordyceps</taxon>
    </lineage>
</organism>
<sequence length="325" mass="36655">MRRRILKPFDAPPILWTDTGTDINGFIGAKTTYSGNNKLYSHNVWFRSLAKIVFMADEIRPGSKEYKWYEMGFFTHWDSSGQRRILCIDTPRYIQDALLVTLSRGGLDAKDPFAMLGPLIDELVTLSDKAVWRVRNAVRASRIKVPPNFERMQEVSRHAIHVRESLTVLMATLEQLWHEADKVYSELETQLPPRRSEHAQAHLKLQIQMVKSLKERSASAVARLDSEIHLAYNIIAQNDSAVMKSIAILTMVFLPATFVSAFFSTTFFTSNQGGWGGMDKIWVYFAATIPSTAVILLIYRTCLGASRPGPPMGKPSRPLPAKPAV</sequence>
<protein>
    <submittedName>
        <fullName evidence="2">Uncharacterized protein</fullName>
    </submittedName>
</protein>
<gene>
    <name evidence="2" type="ORF">CDD82_6160</name>
</gene>
<keyword evidence="3" id="KW-1185">Reference proteome</keyword>
<dbReference type="Pfam" id="PF01544">
    <property type="entry name" value="CorA"/>
    <property type="match status" value="1"/>
</dbReference>
<dbReference type="Proteomes" id="UP000224854">
    <property type="component" value="Unassembled WGS sequence"/>
</dbReference>
<feature type="transmembrane region" description="Helical" evidence="1">
    <location>
        <begin position="246"/>
        <end position="269"/>
    </location>
</feature>
<dbReference type="OrthoDB" id="5207033at2759"/>
<dbReference type="AlphaFoldDB" id="A0A2C5ZK78"/>